<accession>A0A6J4M911</accession>
<gene>
    <name evidence="2" type="ORF">AVDCRST_MAG68-3659</name>
</gene>
<sequence length="54" mass="6132">MPLCLCVRLTPLRARAKLSCSAPVARHRHHPWQARPRKHPRPPRSRTGSRASSS</sequence>
<evidence type="ECO:0000313" key="2">
    <source>
        <dbReference type="EMBL" id="CAA9351537.1"/>
    </source>
</evidence>
<organism evidence="2">
    <name type="scientific">uncultured Gemmatimonadota bacterium</name>
    <dbReference type="NCBI Taxonomy" id="203437"/>
    <lineage>
        <taxon>Bacteria</taxon>
        <taxon>Pseudomonadati</taxon>
        <taxon>Gemmatimonadota</taxon>
        <taxon>environmental samples</taxon>
    </lineage>
</organism>
<dbReference type="EMBL" id="CADCTW010000173">
    <property type="protein sequence ID" value="CAA9351537.1"/>
    <property type="molecule type" value="Genomic_DNA"/>
</dbReference>
<protein>
    <submittedName>
        <fullName evidence="2">Uncharacterized protein</fullName>
    </submittedName>
</protein>
<reference evidence="2" key="1">
    <citation type="submission" date="2020-02" db="EMBL/GenBank/DDBJ databases">
        <authorList>
            <person name="Meier V. D."/>
        </authorList>
    </citation>
    <scope>NUCLEOTIDE SEQUENCE</scope>
    <source>
        <strain evidence="2">AVDCRST_MAG68</strain>
    </source>
</reference>
<dbReference type="AlphaFoldDB" id="A0A6J4M911"/>
<name>A0A6J4M911_9BACT</name>
<proteinExistence type="predicted"/>
<evidence type="ECO:0000256" key="1">
    <source>
        <dbReference type="SAM" id="MobiDB-lite"/>
    </source>
</evidence>
<feature type="region of interest" description="Disordered" evidence="1">
    <location>
        <begin position="19"/>
        <end position="54"/>
    </location>
</feature>
<feature type="compositionally biased region" description="Basic residues" evidence="1">
    <location>
        <begin position="25"/>
        <end position="44"/>
    </location>
</feature>